<dbReference type="Proteomes" id="UP000799441">
    <property type="component" value="Unassembled WGS sequence"/>
</dbReference>
<proteinExistence type="inferred from homology"/>
<organism evidence="4 5">
    <name type="scientific">Polychaeton citri CBS 116435</name>
    <dbReference type="NCBI Taxonomy" id="1314669"/>
    <lineage>
        <taxon>Eukaryota</taxon>
        <taxon>Fungi</taxon>
        <taxon>Dikarya</taxon>
        <taxon>Ascomycota</taxon>
        <taxon>Pezizomycotina</taxon>
        <taxon>Dothideomycetes</taxon>
        <taxon>Dothideomycetidae</taxon>
        <taxon>Capnodiales</taxon>
        <taxon>Capnodiaceae</taxon>
        <taxon>Polychaeton</taxon>
    </lineage>
</organism>
<evidence type="ECO:0000256" key="1">
    <source>
        <dbReference type="ARBA" id="ARBA00009947"/>
    </source>
</evidence>
<comment type="similarity">
    <text evidence="1 2">Belongs to the nucleosome assembly protein (NAP) family.</text>
</comment>
<feature type="compositionally biased region" description="Acidic residues" evidence="3">
    <location>
        <begin position="547"/>
        <end position="581"/>
    </location>
</feature>
<comment type="caution">
    <text evidence="4">The sequence shown here is derived from an EMBL/GenBank/DDBJ whole genome shotgun (WGS) entry which is preliminary data.</text>
</comment>
<feature type="region of interest" description="Disordered" evidence="3">
    <location>
        <begin position="333"/>
        <end position="362"/>
    </location>
</feature>
<reference evidence="4" key="1">
    <citation type="journal article" date="2020" name="Stud. Mycol.">
        <title>101 Dothideomycetes genomes: a test case for predicting lifestyles and emergence of pathogens.</title>
        <authorList>
            <person name="Haridas S."/>
            <person name="Albert R."/>
            <person name="Binder M."/>
            <person name="Bloem J."/>
            <person name="Labutti K."/>
            <person name="Salamov A."/>
            <person name="Andreopoulos B."/>
            <person name="Baker S."/>
            <person name="Barry K."/>
            <person name="Bills G."/>
            <person name="Bluhm B."/>
            <person name="Cannon C."/>
            <person name="Castanera R."/>
            <person name="Culley D."/>
            <person name="Daum C."/>
            <person name="Ezra D."/>
            <person name="Gonzalez J."/>
            <person name="Henrissat B."/>
            <person name="Kuo A."/>
            <person name="Liang C."/>
            <person name="Lipzen A."/>
            <person name="Lutzoni F."/>
            <person name="Magnuson J."/>
            <person name="Mondo S."/>
            <person name="Nolan M."/>
            <person name="Ohm R."/>
            <person name="Pangilinan J."/>
            <person name="Park H.-J."/>
            <person name="Ramirez L."/>
            <person name="Alfaro M."/>
            <person name="Sun H."/>
            <person name="Tritt A."/>
            <person name="Yoshinaga Y."/>
            <person name="Zwiers L.-H."/>
            <person name="Turgeon B."/>
            <person name="Goodwin S."/>
            <person name="Spatafora J."/>
            <person name="Crous P."/>
            <person name="Grigoriev I."/>
        </authorList>
    </citation>
    <scope>NUCLEOTIDE SEQUENCE</scope>
    <source>
        <strain evidence="4">CBS 116435</strain>
    </source>
</reference>
<gene>
    <name evidence="4" type="ORF">K431DRAFT_297008</name>
</gene>
<dbReference type="SUPFAM" id="SSF143113">
    <property type="entry name" value="NAP-like"/>
    <property type="match status" value="1"/>
</dbReference>
<protein>
    <submittedName>
        <fullName evidence="4">NAP-domain-containing protein</fullName>
    </submittedName>
</protein>
<feature type="compositionally biased region" description="Acidic residues" evidence="3">
    <location>
        <begin position="343"/>
        <end position="353"/>
    </location>
</feature>
<evidence type="ECO:0000256" key="2">
    <source>
        <dbReference type="RuleBase" id="RU003876"/>
    </source>
</evidence>
<accession>A0A9P4Q2M4</accession>
<keyword evidence="5" id="KW-1185">Reference proteome</keyword>
<feature type="region of interest" description="Disordered" evidence="3">
    <location>
        <begin position="544"/>
        <end position="595"/>
    </location>
</feature>
<feature type="region of interest" description="Disordered" evidence="3">
    <location>
        <begin position="79"/>
        <end position="156"/>
    </location>
</feature>
<dbReference type="EMBL" id="MU003826">
    <property type="protein sequence ID" value="KAF2718360.1"/>
    <property type="molecule type" value="Genomic_DNA"/>
</dbReference>
<dbReference type="PANTHER" id="PTHR11875">
    <property type="entry name" value="TESTIS-SPECIFIC Y-ENCODED PROTEIN"/>
    <property type="match status" value="1"/>
</dbReference>
<evidence type="ECO:0000256" key="3">
    <source>
        <dbReference type="SAM" id="MobiDB-lite"/>
    </source>
</evidence>
<dbReference type="Pfam" id="PF00956">
    <property type="entry name" value="NAP"/>
    <property type="match status" value="1"/>
</dbReference>
<feature type="compositionally biased region" description="Polar residues" evidence="3">
    <location>
        <begin position="94"/>
        <end position="106"/>
    </location>
</feature>
<dbReference type="InterPro" id="IPR002164">
    <property type="entry name" value="NAP_family"/>
</dbReference>
<dbReference type="FunFam" id="3.30.1120.90:FF:000003">
    <property type="entry name" value="Nucleosome assembly protein"/>
    <property type="match status" value="1"/>
</dbReference>
<dbReference type="Gene3D" id="3.30.1120.90">
    <property type="entry name" value="Nucleosome assembly protein"/>
    <property type="match status" value="1"/>
</dbReference>
<dbReference type="InterPro" id="IPR037231">
    <property type="entry name" value="NAP-like_sf"/>
</dbReference>
<dbReference type="OrthoDB" id="27325at2759"/>
<evidence type="ECO:0000313" key="4">
    <source>
        <dbReference type="EMBL" id="KAF2718360.1"/>
    </source>
</evidence>
<dbReference type="GO" id="GO:0005634">
    <property type="term" value="C:nucleus"/>
    <property type="evidence" value="ECO:0007669"/>
    <property type="project" value="InterPro"/>
</dbReference>
<dbReference type="FunFam" id="1.20.5.1500:FF:000004">
    <property type="entry name" value="Nucleosome assembly protein Nap1"/>
    <property type="match status" value="1"/>
</dbReference>
<sequence>MGRVRGRRGHGRGCGGRVCATLEIQRKFGNLRLEQDARVELERLAASGRQGAPLAPATQSYLVLPNEFYFRHLPNASHHLQRSNASAQREKNPTHPSSVDQATSSAAFACSTPSSSTHPPATPSQVRTRPDQTRAAQRRAVSIPPVQSADMSQPIGNKRDGLGAPPIAPFCQFSLALPCFALLAELRSLPLTPYTEHSQPVCTSHIADAMDTRTPQNTPANNAPISSRAQAPTVGSIKEEDFDRSAAASIFAQNPKLVSMMQNKLSGLVGRSSGYVESLPAPVRRRVAGLKGVQKEHAKLEAQFQEEVLELEKRFFAKFTPLYEKRAKIVNGANEPTDKEVEAGEEDEDEEADGEKPEVNEADTDVKGIPEFWLSAMKNSSLAETITDRDEEALKHLTDIRMEYLDRPGFRLIFEFTENEFFSNKTVSKTYFYQEENGYGGDFIYDHAEGDKIEWKSGKDLTIKVESKKQRNKNTKQTRIVKKTIPTPSFFDFFNPATPPSDEDEEVASDIEAKLELDYQLGEDIKEKLIPRAIDWFTGEALQFEQGFDDLDEDDFEDEDDEDDEDRDEEDEEEEEEDEEDGAKPKQETAECKQS</sequence>
<feature type="compositionally biased region" description="Basic and acidic residues" evidence="3">
    <location>
        <begin position="582"/>
        <end position="595"/>
    </location>
</feature>
<dbReference type="AlphaFoldDB" id="A0A9P4Q2M4"/>
<name>A0A9P4Q2M4_9PEZI</name>
<dbReference type="Gene3D" id="1.20.5.1500">
    <property type="match status" value="1"/>
</dbReference>
<evidence type="ECO:0000313" key="5">
    <source>
        <dbReference type="Proteomes" id="UP000799441"/>
    </source>
</evidence>
<dbReference type="GO" id="GO:0006334">
    <property type="term" value="P:nucleosome assembly"/>
    <property type="evidence" value="ECO:0007669"/>
    <property type="project" value="InterPro"/>
</dbReference>